<feature type="transmembrane region" description="Helical" evidence="15">
    <location>
        <begin position="359"/>
        <end position="379"/>
    </location>
</feature>
<evidence type="ECO:0000259" key="17">
    <source>
        <dbReference type="PROSITE" id="PS50109"/>
    </source>
</evidence>
<keyword evidence="5 13" id="KW-0597">Phosphoprotein</keyword>
<dbReference type="SMART" id="SM00387">
    <property type="entry name" value="HATPase_c"/>
    <property type="match status" value="1"/>
</dbReference>
<dbReference type="Pfam" id="PF01627">
    <property type="entry name" value="Hpt"/>
    <property type="match status" value="1"/>
</dbReference>
<evidence type="ECO:0000256" key="10">
    <source>
        <dbReference type="ARBA" id="ARBA00023012"/>
    </source>
</evidence>
<evidence type="ECO:0000259" key="19">
    <source>
        <dbReference type="PROSITE" id="PS50894"/>
    </source>
</evidence>
<dbReference type="PROSITE" id="PS50894">
    <property type="entry name" value="HPT"/>
    <property type="match status" value="1"/>
</dbReference>
<keyword evidence="7" id="KW-0547">Nucleotide-binding</keyword>
<dbReference type="PRINTS" id="PR00344">
    <property type="entry name" value="BCTRLSENSOR"/>
</dbReference>
<dbReference type="Pfam" id="PF07696">
    <property type="entry name" value="7TMR-DISMED2"/>
    <property type="match status" value="1"/>
</dbReference>
<dbReference type="CDD" id="cd17546">
    <property type="entry name" value="REC_hyHK_CKI1_RcsC-like"/>
    <property type="match status" value="1"/>
</dbReference>
<comment type="subcellular location">
    <subcellularLocation>
        <location evidence="2">Cell membrane</location>
        <topology evidence="2">Multi-pass membrane protein</topology>
    </subcellularLocation>
</comment>
<evidence type="ECO:0000256" key="9">
    <source>
        <dbReference type="ARBA" id="ARBA00022989"/>
    </source>
</evidence>
<evidence type="ECO:0000259" key="18">
    <source>
        <dbReference type="PROSITE" id="PS50110"/>
    </source>
</evidence>
<dbReference type="SUPFAM" id="SSF52172">
    <property type="entry name" value="CheY-like"/>
    <property type="match status" value="2"/>
</dbReference>
<evidence type="ECO:0000313" key="21">
    <source>
        <dbReference type="Proteomes" id="UP001520878"/>
    </source>
</evidence>
<dbReference type="InterPro" id="IPR005467">
    <property type="entry name" value="His_kinase_dom"/>
</dbReference>
<keyword evidence="11 15" id="KW-0472">Membrane</keyword>
<evidence type="ECO:0000256" key="14">
    <source>
        <dbReference type="SAM" id="Coils"/>
    </source>
</evidence>
<dbReference type="InterPro" id="IPR003594">
    <property type="entry name" value="HATPase_dom"/>
</dbReference>
<dbReference type="InterPro" id="IPR036097">
    <property type="entry name" value="HisK_dim/P_sf"/>
</dbReference>
<dbReference type="InterPro" id="IPR011006">
    <property type="entry name" value="CheY-like_superfamily"/>
</dbReference>
<evidence type="ECO:0000256" key="5">
    <source>
        <dbReference type="ARBA" id="ARBA00022553"/>
    </source>
</evidence>
<comment type="caution">
    <text evidence="20">The sequence shown here is derived from an EMBL/GenBank/DDBJ whole genome shotgun (WGS) entry which is preliminary data.</text>
</comment>
<evidence type="ECO:0000256" key="16">
    <source>
        <dbReference type="SAM" id="SignalP"/>
    </source>
</evidence>
<organism evidence="20 21">
    <name type="scientific">Fluctibacter halophilus</name>
    <dbReference type="NCBI Taxonomy" id="226011"/>
    <lineage>
        <taxon>Bacteria</taxon>
        <taxon>Pseudomonadati</taxon>
        <taxon>Pseudomonadota</taxon>
        <taxon>Gammaproteobacteria</taxon>
        <taxon>Alteromonadales</taxon>
        <taxon>Alteromonadaceae</taxon>
        <taxon>Fluctibacter</taxon>
    </lineage>
</organism>
<dbReference type="PROSITE" id="PS50110">
    <property type="entry name" value="RESPONSE_REGULATORY"/>
    <property type="match status" value="1"/>
</dbReference>
<dbReference type="Gene3D" id="3.40.50.2300">
    <property type="match status" value="1"/>
</dbReference>
<proteinExistence type="predicted"/>
<dbReference type="Gene3D" id="2.60.40.2380">
    <property type="match status" value="1"/>
</dbReference>
<dbReference type="PANTHER" id="PTHR45339:SF1">
    <property type="entry name" value="HYBRID SIGNAL TRANSDUCTION HISTIDINE KINASE J"/>
    <property type="match status" value="1"/>
</dbReference>
<dbReference type="RefSeq" id="WP_229161515.1">
    <property type="nucleotide sequence ID" value="NZ_JAJEWP010000004.1"/>
</dbReference>
<feature type="transmembrane region" description="Helical" evidence="15">
    <location>
        <begin position="301"/>
        <end position="319"/>
    </location>
</feature>
<comment type="catalytic activity">
    <reaction evidence="1">
        <text>ATP + protein L-histidine = ADP + protein N-phospho-L-histidine.</text>
        <dbReference type="EC" id="2.7.13.3"/>
    </reaction>
</comment>
<feature type="transmembrane region" description="Helical" evidence="15">
    <location>
        <begin position="178"/>
        <end position="199"/>
    </location>
</feature>
<dbReference type="SUPFAM" id="SSF55874">
    <property type="entry name" value="ATPase domain of HSP90 chaperone/DNA topoisomerase II/histidine kinase"/>
    <property type="match status" value="1"/>
</dbReference>
<dbReference type="Pfam" id="PF02518">
    <property type="entry name" value="HATPase_c"/>
    <property type="match status" value="1"/>
</dbReference>
<feature type="modified residue" description="Phosphohistidine" evidence="12">
    <location>
        <position position="978"/>
    </location>
</feature>
<keyword evidence="16" id="KW-0732">Signal</keyword>
<dbReference type="SUPFAM" id="SSF47384">
    <property type="entry name" value="Homodimeric domain of signal transducing histidine kinase"/>
    <property type="match status" value="1"/>
</dbReference>
<evidence type="ECO:0000256" key="3">
    <source>
        <dbReference type="ARBA" id="ARBA00012438"/>
    </source>
</evidence>
<feature type="transmembrane region" description="Helical" evidence="15">
    <location>
        <begin position="274"/>
        <end position="295"/>
    </location>
</feature>
<dbReference type="InterPro" id="IPR036890">
    <property type="entry name" value="HATPase_C_sf"/>
</dbReference>
<evidence type="ECO:0000256" key="1">
    <source>
        <dbReference type="ARBA" id="ARBA00000085"/>
    </source>
</evidence>
<evidence type="ECO:0000256" key="4">
    <source>
        <dbReference type="ARBA" id="ARBA00022475"/>
    </source>
</evidence>
<dbReference type="InterPro" id="IPR001789">
    <property type="entry name" value="Sig_transdc_resp-reg_receiver"/>
</dbReference>
<accession>A0ABS8G9Z3</accession>
<dbReference type="SMART" id="SM00073">
    <property type="entry name" value="HPT"/>
    <property type="match status" value="1"/>
</dbReference>
<feature type="domain" description="Histidine kinase" evidence="17">
    <location>
        <begin position="432"/>
        <end position="652"/>
    </location>
</feature>
<dbReference type="InterPro" id="IPR003661">
    <property type="entry name" value="HisK_dim/P_dom"/>
</dbReference>
<evidence type="ECO:0000256" key="2">
    <source>
        <dbReference type="ARBA" id="ARBA00004651"/>
    </source>
</evidence>
<dbReference type="PANTHER" id="PTHR45339">
    <property type="entry name" value="HYBRID SIGNAL TRANSDUCTION HISTIDINE KINASE J"/>
    <property type="match status" value="1"/>
</dbReference>
<dbReference type="InterPro" id="IPR036641">
    <property type="entry name" value="HPT_dom_sf"/>
</dbReference>
<evidence type="ECO:0000256" key="7">
    <source>
        <dbReference type="ARBA" id="ARBA00022741"/>
    </source>
</evidence>
<keyword evidence="14" id="KW-0175">Coiled coil</keyword>
<feature type="modified residue" description="4-aspartylphosphate" evidence="13">
    <location>
        <position position="847"/>
    </location>
</feature>
<feature type="transmembrane region" description="Helical" evidence="15">
    <location>
        <begin position="331"/>
        <end position="353"/>
    </location>
</feature>
<keyword evidence="9 15" id="KW-1133">Transmembrane helix</keyword>
<keyword evidence="6 15" id="KW-0812">Transmembrane</keyword>
<dbReference type="Gene3D" id="3.30.565.10">
    <property type="entry name" value="Histidine kinase-like ATPase, C-terminal domain"/>
    <property type="match status" value="1"/>
</dbReference>
<dbReference type="CDD" id="cd16922">
    <property type="entry name" value="HATPase_EvgS-ArcB-TorS-like"/>
    <property type="match status" value="1"/>
</dbReference>
<dbReference type="InterPro" id="IPR004358">
    <property type="entry name" value="Sig_transdc_His_kin-like_C"/>
</dbReference>
<reference evidence="20 21" key="1">
    <citation type="submission" date="2021-10" db="EMBL/GenBank/DDBJ databases">
        <title>Draft genome of Aestuariibacter halophilus JC2043.</title>
        <authorList>
            <person name="Emsley S.A."/>
            <person name="Pfannmuller K.M."/>
            <person name="Ushijima B."/>
            <person name="Saw J.H."/>
            <person name="Videau P."/>
        </authorList>
    </citation>
    <scope>NUCLEOTIDE SEQUENCE [LARGE SCALE GENOMIC DNA]</scope>
    <source>
        <strain evidence="20 21">JC2043</strain>
    </source>
</reference>
<protein>
    <recommendedName>
        <fullName evidence="3">histidine kinase</fullName>
        <ecNumber evidence="3">2.7.13.3</ecNumber>
    </recommendedName>
</protein>
<dbReference type="EC" id="2.7.13.3" evidence="3"/>
<keyword evidence="21" id="KW-1185">Reference proteome</keyword>
<feature type="domain" description="HPt" evidence="19">
    <location>
        <begin position="939"/>
        <end position="1037"/>
    </location>
</feature>
<evidence type="ECO:0000256" key="12">
    <source>
        <dbReference type="PROSITE-ProRule" id="PRU00110"/>
    </source>
</evidence>
<dbReference type="Gene3D" id="1.10.287.130">
    <property type="match status" value="1"/>
</dbReference>
<feature type="transmembrane region" description="Helical" evidence="15">
    <location>
        <begin position="206"/>
        <end position="225"/>
    </location>
</feature>
<dbReference type="PROSITE" id="PS50109">
    <property type="entry name" value="HIS_KIN"/>
    <property type="match status" value="1"/>
</dbReference>
<dbReference type="SMART" id="SM00448">
    <property type="entry name" value="REC"/>
    <property type="match status" value="1"/>
</dbReference>
<evidence type="ECO:0000256" key="11">
    <source>
        <dbReference type="ARBA" id="ARBA00023136"/>
    </source>
</evidence>
<dbReference type="InterPro" id="IPR008207">
    <property type="entry name" value="Sig_transdc_His_kin_Hpt_dom"/>
</dbReference>
<feature type="domain" description="Response regulatory" evidence="18">
    <location>
        <begin position="798"/>
        <end position="914"/>
    </location>
</feature>
<dbReference type="CDD" id="cd00082">
    <property type="entry name" value="HisKA"/>
    <property type="match status" value="1"/>
</dbReference>
<dbReference type="EMBL" id="JAJEWP010000004">
    <property type="protein sequence ID" value="MCC2617399.1"/>
    <property type="molecule type" value="Genomic_DNA"/>
</dbReference>
<evidence type="ECO:0000256" key="6">
    <source>
        <dbReference type="ARBA" id="ARBA00022692"/>
    </source>
</evidence>
<dbReference type="SUPFAM" id="SSF47226">
    <property type="entry name" value="Histidine-containing phosphotransfer domain, HPT domain"/>
    <property type="match status" value="1"/>
</dbReference>
<dbReference type="InterPro" id="IPR011623">
    <property type="entry name" value="7TMR_DISM_rcpt_extracell_dom1"/>
</dbReference>
<keyword evidence="8" id="KW-0067">ATP-binding</keyword>
<evidence type="ECO:0000313" key="20">
    <source>
        <dbReference type="EMBL" id="MCC2617399.1"/>
    </source>
</evidence>
<dbReference type="Gene3D" id="1.20.120.160">
    <property type="entry name" value="HPT domain"/>
    <property type="match status" value="1"/>
</dbReference>
<feature type="transmembrane region" description="Helical" evidence="15">
    <location>
        <begin position="245"/>
        <end position="262"/>
    </location>
</feature>
<gene>
    <name evidence="20" type="ORF">LJ739_14195</name>
</gene>
<evidence type="ECO:0000256" key="13">
    <source>
        <dbReference type="PROSITE-ProRule" id="PRU00169"/>
    </source>
</evidence>
<sequence>MRGWIWAIMCLFVSAMANAQQSLQLISTQTTVRLNPHFQLLFEDQRPLTLDDVLQRRNEFRWLINTNPNYGFQEQGIWLYARLSNVTDTQDWVIDLTFPQLDKVDIYVLEEGRLLKHSALGKQRPSNHYRTPTMPVTLPYATPLEVFVRIESHSSSLIAPIDIQSASQHVKYTSLDNLLWGVFYGGLLILAIYNFVLYFANRELSLLAYVGYIFTVLIWQFSWGGHAHVLLPKGVIDWLSMHMDLIFVLIGLGSGVFTITFLDARHTAPKSFRVMQLCLGLLVVSGLLSLLGALPPLVQNGIVYVIGMIAITSYLVAGFESYFNHFHAARYFIFAWSILACVALIGLLSLVNVFPSNAFTTYCFQVGVFLEAGLFSLALMDKNRNQLERDIQNATNDLRNNMEFIEEQNARLDIARKDAIKASHVKSQFLANMSHEIRTPLNAILGFSKELENVSLPYDKQEHVRIINNAADNLLCIVNDVLDVSKIEAGKLQINNQPFSPNHLLEDMVGIMAKSAHQKKLEFVYDWQPLPEKLIGDVTRIKQILNNLLSNALKFTPDGQITLRVSGREQAHGLFTLQLKVEDSGIGISQQDRKKLFSAFSQVDDQLSRSYQGTGLGLVICQQLVRLMGGKITLSSEPGQGSCFDVTISTTLLNKKCQFCDHPDWKGTRVLVVDPNPLTGECSVNLLTHMGANVRLLSNLAECDGEQQYDVLIATMPQSHIEDRDTLATALTECSAAHRFVLYSGSNPLQQRPQLAEHVDATLSMPLTPLKLDTLLNSPTESAQSRIESQIQNLPAVNVLAVDDMEMNLRLLETWLKPSPINLTLAYSGEDAVKLCQQHPYDLILMDVQMPNIDGLQATQLIRQTKHNLGTPIIAVTAHAFKEEQSRLMSSGMDDYLPKPIDLSQLIELLARWCQQEEHQPLSLPSLDWALALKRANQHVDAARDLLQEFADQLPDAITEIETHWRERHYQPLQDAIHKLHGVCCYTGVPKLQSLCNEIEGMLKSQQYDGLTTRLPGLVLEAELVQSAIIRHLAQADQDAPDRGIA</sequence>
<feature type="signal peptide" evidence="16">
    <location>
        <begin position="1"/>
        <end position="19"/>
    </location>
</feature>
<evidence type="ECO:0000256" key="8">
    <source>
        <dbReference type="ARBA" id="ARBA00022840"/>
    </source>
</evidence>
<dbReference type="SMART" id="SM00388">
    <property type="entry name" value="HisKA"/>
    <property type="match status" value="1"/>
</dbReference>
<name>A0ABS8G9Z3_9ALTE</name>
<dbReference type="Proteomes" id="UP001520878">
    <property type="component" value="Unassembled WGS sequence"/>
</dbReference>
<keyword evidence="10" id="KW-0902">Two-component regulatory system</keyword>
<dbReference type="Pfam" id="PF07695">
    <property type="entry name" value="7TMR-DISM_7TM"/>
    <property type="match status" value="1"/>
</dbReference>
<keyword evidence="4" id="KW-1003">Cell membrane</keyword>
<evidence type="ECO:0000256" key="15">
    <source>
        <dbReference type="SAM" id="Phobius"/>
    </source>
</evidence>
<dbReference type="InterPro" id="IPR011622">
    <property type="entry name" value="7TMR_DISM_rcpt_extracell_dom2"/>
</dbReference>
<feature type="chain" id="PRO_5046348215" description="histidine kinase" evidence="16">
    <location>
        <begin position="20"/>
        <end position="1046"/>
    </location>
</feature>
<feature type="coiled-coil region" evidence="14">
    <location>
        <begin position="377"/>
        <end position="415"/>
    </location>
</feature>
<dbReference type="Pfam" id="PF00512">
    <property type="entry name" value="HisKA"/>
    <property type="match status" value="1"/>
</dbReference>
<dbReference type="Pfam" id="PF00072">
    <property type="entry name" value="Response_reg"/>
    <property type="match status" value="1"/>
</dbReference>